<comment type="caution">
    <text evidence="1">The sequence shown here is derived from an EMBL/GenBank/DDBJ whole genome shotgun (WGS) entry which is preliminary data.</text>
</comment>
<gene>
    <name evidence="1" type="ORF">ENO77_04170</name>
</gene>
<organism evidence="1">
    <name type="scientific">Ignisphaera aggregans</name>
    <dbReference type="NCBI Taxonomy" id="334771"/>
    <lineage>
        <taxon>Archaea</taxon>
        <taxon>Thermoproteota</taxon>
        <taxon>Thermoprotei</taxon>
        <taxon>Desulfurococcales</taxon>
        <taxon>Desulfurococcaceae</taxon>
        <taxon>Ignisphaera</taxon>
    </lineage>
</organism>
<sequence>MSRNWSNQVDEIFVDVHRKAIINKLDEHSIMIVLDATPRTTKRDLYEEIVPFGEVDIVKRRMEFLDPECELEGISYKVLEEAVCLKNSIDCAPLSYIITIECSNTLQCNRPDLEKIIKCIVSKY</sequence>
<protein>
    <submittedName>
        <fullName evidence="1">Uncharacterized protein</fullName>
    </submittedName>
</protein>
<evidence type="ECO:0000313" key="1">
    <source>
        <dbReference type="EMBL" id="HEW53341.1"/>
    </source>
</evidence>
<name>A0A7C2Z984_9CREN</name>
<proteinExistence type="predicted"/>
<accession>A0A7C2Z984</accession>
<dbReference type="AlphaFoldDB" id="A0A7C2Z984"/>
<reference evidence="1" key="1">
    <citation type="journal article" date="2020" name="mSystems">
        <title>Genome- and Community-Level Interaction Insights into Carbon Utilization and Element Cycling Functions of Hydrothermarchaeota in Hydrothermal Sediment.</title>
        <authorList>
            <person name="Zhou Z."/>
            <person name="Liu Y."/>
            <person name="Xu W."/>
            <person name="Pan J."/>
            <person name="Luo Z.H."/>
            <person name="Li M."/>
        </authorList>
    </citation>
    <scope>NUCLEOTIDE SEQUENCE [LARGE SCALE GENOMIC DNA]</scope>
    <source>
        <strain evidence="1">SpSt-16</strain>
    </source>
</reference>
<dbReference type="EMBL" id="DSGT01000011">
    <property type="protein sequence ID" value="HEW53341.1"/>
    <property type="molecule type" value="Genomic_DNA"/>
</dbReference>